<dbReference type="OrthoDB" id="9795068at2"/>
<dbReference type="Pfam" id="PF00534">
    <property type="entry name" value="Glycos_transf_1"/>
    <property type="match status" value="1"/>
</dbReference>
<evidence type="ECO:0000259" key="4">
    <source>
        <dbReference type="Pfam" id="PF13579"/>
    </source>
</evidence>
<dbReference type="GO" id="GO:0016787">
    <property type="term" value="F:hydrolase activity"/>
    <property type="evidence" value="ECO:0007669"/>
    <property type="project" value="UniProtKB-KW"/>
</dbReference>
<sequence length="469" mass="51093">MNTKNTQHIALISVHGDPAIEIGKEEAGGQNVYVRQVGEALAKQGWQVDMFTRLSSSNQATIVEHTPGCRTIRLTAGPKAFVPRQEIFEYCGEFLTELLKFQEQSGIHYSIVHTNYWLSAWVGMEWKKRQSLLDAIASGGNQRQSLMGGTPKTAPVVAHGGDPQDRATSLPPQDRAASLIQLHTYHSLGAVKYESVETIPKIAATRLDIEKAVLETAERIVATSPQEQEHMRTLVSSKGDIDIIPCGTDIDRFGKINRLEARQKLGLSPENKIIFYVGRFDQRKGIETLVRAVGSSQLRGDPNLKLIIGGGSRPGEKDGMERDRIEGIVAELELQTITTFPGRIPDELLPAYYAAADVCVVPSHYEPFGLVAIEAMASGTPVVASDVGGLQFTVVSAETGLLAPPKDAGAFSAAIDRILSDHDWKNQLGLGARARVENMFSWNGVAHQLSELYESLLEAKSENLATTSA</sequence>
<dbReference type="STRING" id="1458985.BJP34_30670"/>
<evidence type="ECO:0000313" key="5">
    <source>
        <dbReference type="EMBL" id="AOX03224.1"/>
    </source>
</evidence>
<keyword evidence="2" id="KW-0808">Transferase</keyword>
<dbReference type="InterPro" id="IPR028098">
    <property type="entry name" value="Glyco_trans_4-like_N"/>
</dbReference>
<dbReference type="GO" id="GO:0016757">
    <property type="term" value="F:glycosyltransferase activity"/>
    <property type="evidence" value="ECO:0007669"/>
    <property type="project" value="UniProtKB-KW"/>
</dbReference>
<dbReference type="AlphaFoldDB" id="A0A1D8U089"/>
<dbReference type="PANTHER" id="PTHR12526:SF510">
    <property type="entry name" value="D-INOSITOL 3-PHOSPHATE GLYCOSYLTRANSFERASE"/>
    <property type="match status" value="1"/>
</dbReference>
<protein>
    <submittedName>
        <fullName evidence="5">Glycoside hydrolase</fullName>
    </submittedName>
</protein>
<dbReference type="SUPFAM" id="SSF53756">
    <property type="entry name" value="UDP-Glycosyltransferase/glycogen phosphorylase"/>
    <property type="match status" value="1"/>
</dbReference>
<dbReference type="Gene3D" id="3.40.50.2000">
    <property type="entry name" value="Glycogen Phosphorylase B"/>
    <property type="match status" value="2"/>
</dbReference>
<evidence type="ECO:0000313" key="6">
    <source>
        <dbReference type="Proteomes" id="UP000177870"/>
    </source>
</evidence>
<reference evidence="6" key="1">
    <citation type="submission" date="2016-10" db="EMBL/GenBank/DDBJ databases">
        <title>Comparative genomics uncovers the prolific and rare metabolic potential of the cyanobacterial genus Moorea.</title>
        <authorList>
            <person name="Leao T."/>
            <person name="Castelao G."/>
            <person name="Korobeynikov A."/>
            <person name="Monroe E.A."/>
            <person name="Podell S."/>
            <person name="Glukhov E."/>
            <person name="Allen E."/>
            <person name="Gerwick W.H."/>
            <person name="Gerwick L."/>
        </authorList>
    </citation>
    <scope>NUCLEOTIDE SEQUENCE [LARGE SCALE GENOMIC DNA]</scope>
    <source>
        <strain evidence="6">PAL-8-15-08-1</strain>
    </source>
</reference>
<organism evidence="5 6">
    <name type="scientific">Moorena producens PAL-8-15-08-1</name>
    <dbReference type="NCBI Taxonomy" id="1458985"/>
    <lineage>
        <taxon>Bacteria</taxon>
        <taxon>Bacillati</taxon>
        <taxon>Cyanobacteriota</taxon>
        <taxon>Cyanophyceae</taxon>
        <taxon>Coleofasciculales</taxon>
        <taxon>Coleofasciculaceae</taxon>
        <taxon>Moorena</taxon>
    </lineage>
</organism>
<dbReference type="InterPro" id="IPR001296">
    <property type="entry name" value="Glyco_trans_1"/>
</dbReference>
<evidence type="ECO:0000256" key="2">
    <source>
        <dbReference type="ARBA" id="ARBA00022679"/>
    </source>
</evidence>
<accession>A0A1D8U089</accession>
<keyword evidence="1" id="KW-0328">Glycosyltransferase</keyword>
<gene>
    <name evidence="5" type="ORF">BJP34_30670</name>
</gene>
<feature type="domain" description="Glycosyl transferase family 1" evidence="3">
    <location>
        <begin position="259"/>
        <end position="432"/>
    </location>
</feature>
<keyword evidence="5" id="KW-0378">Hydrolase</keyword>
<dbReference type="Proteomes" id="UP000177870">
    <property type="component" value="Chromosome"/>
</dbReference>
<dbReference type="EMBL" id="CP017599">
    <property type="protein sequence ID" value="AOX03224.1"/>
    <property type="molecule type" value="Genomic_DNA"/>
</dbReference>
<evidence type="ECO:0000259" key="3">
    <source>
        <dbReference type="Pfam" id="PF00534"/>
    </source>
</evidence>
<dbReference type="Pfam" id="PF13579">
    <property type="entry name" value="Glyco_trans_4_4"/>
    <property type="match status" value="1"/>
</dbReference>
<evidence type="ECO:0000256" key="1">
    <source>
        <dbReference type="ARBA" id="ARBA00022676"/>
    </source>
</evidence>
<dbReference type="KEGG" id="mpro:BJP34_30670"/>
<dbReference type="PANTHER" id="PTHR12526">
    <property type="entry name" value="GLYCOSYLTRANSFERASE"/>
    <property type="match status" value="1"/>
</dbReference>
<proteinExistence type="predicted"/>
<name>A0A1D8U089_9CYAN</name>
<feature type="domain" description="Glycosyltransferase subfamily 4-like N-terminal" evidence="4">
    <location>
        <begin position="28"/>
        <end position="128"/>
    </location>
</feature>
<dbReference type="RefSeq" id="WP_070395611.1">
    <property type="nucleotide sequence ID" value="NZ_CP017599.1"/>
</dbReference>